<evidence type="ECO:0000256" key="10">
    <source>
        <dbReference type="RuleBase" id="RU004181"/>
    </source>
</evidence>
<dbReference type="KEGG" id="ske:Sked_22710"/>
<evidence type="ECO:0000256" key="2">
    <source>
        <dbReference type="ARBA" id="ARBA00022475"/>
    </source>
</evidence>
<keyword evidence="2 9" id="KW-1003">Cell membrane</keyword>
<comment type="catalytic activity">
    <reaction evidence="9">
        <text>Release of signal peptides from bacterial membrane prolipoproteins. Hydrolyzes -Xaa-Yaa-Zaa-|-(S,diacylglyceryl)Cys-, in which Xaa is hydrophobic (preferably Leu), and Yaa (Ala or Ser) and Zaa (Gly or Ala) have small, neutral side chains.</text>
        <dbReference type="EC" id="3.4.23.36"/>
    </reaction>
</comment>
<dbReference type="HAMAP" id="MF_00161">
    <property type="entry name" value="LspA"/>
    <property type="match status" value="1"/>
</dbReference>
<dbReference type="STRING" id="446469.Sked_22710"/>
<dbReference type="EC" id="3.4.23.36" evidence="9"/>
<evidence type="ECO:0000256" key="1">
    <source>
        <dbReference type="ARBA" id="ARBA00006139"/>
    </source>
</evidence>
<evidence type="ECO:0000256" key="6">
    <source>
        <dbReference type="ARBA" id="ARBA00022801"/>
    </source>
</evidence>
<dbReference type="EMBL" id="CP001819">
    <property type="protein sequence ID" value="ACZ22186.1"/>
    <property type="molecule type" value="Genomic_DNA"/>
</dbReference>
<comment type="subcellular location">
    <subcellularLocation>
        <location evidence="9">Cell membrane</location>
        <topology evidence="9">Multi-pass membrane protein</topology>
    </subcellularLocation>
</comment>
<feature type="compositionally biased region" description="Polar residues" evidence="11">
    <location>
        <begin position="8"/>
        <end position="19"/>
    </location>
</feature>
<gene>
    <name evidence="9" type="primary">lspA</name>
    <name evidence="12" type="ordered locus">Sked_22710</name>
</gene>
<name>D1BIK9_SANKS</name>
<sequence length="227" mass="23020">MIAENDSPGPNDSSSTSGSPGLRASTAPAGPRTGRVLAGILGIAAVVLLVDQLTKLWAQSGLEEGAAPLPLIGELIQLRLIYNPGAALSIASGQTWILSLLSVGVVVFVVVTARKIRSTAWAVALGLVLGGALGNLGDRLFREPGFLVGHVVDFIDYGPFIGNVADIAIVVAAVMIGILAIRGIGPDGLRGDEQDEPAEVDSASGTAEAASTDETGGTTTGTGEEQR</sequence>
<dbReference type="GO" id="GO:0006508">
    <property type="term" value="P:proteolysis"/>
    <property type="evidence" value="ECO:0007669"/>
    <property type="project" value="UniProtKB-KW"/>
</dbReference>
<keyword evidence="12" id="KW-0449">Lipoprotein</keyword>
<feature type="region of interest" description="Disordered" evidence="11">
    <location>
        <begin position="190"/>
        <end position="227"/>
    </location>
</feature>
<dbReference type="AlphaFoldDB" id="D1BIK9"/>
<feature type="active site" evidence="9">
    <location>
        <position position="166"/>
    </location>
</feature>
<organism evidence="12 13">
    <name type="scientific">Sanguibacter keddieii (strain ATCC 51767 / DSM 10542 / NCFB 3025 / ST-74)</name>
    <dbReference type="NCBI Taxonomy" id="446469"/>
    <lineage>
        <taxon>Bacteria</taxon>
        <taxon>Bacillati</taxon>
        <taxon>Actinomycetota</taxon>
        <taxon>Actinomycetes</taxon>
        <taxon>Micrococcales</taxon>
        <taxon>Sanguibacteraceae</taxon>
        <taxon>Sanguibacter</taxon>
    </lineage>
</organism>
<dbReference type="eggNOG" id="COG0597">
    <property type="taxonomic scope" value="Bacteria"/>
</dbReference>
<evidence type="ECO:0000256" key="3">
    <source>
        <dbReference type="ARBA" id="ARBA00022670"/>
    </source>
</evidence>
<dbReference type="Proteomes" id="UP000000322">
    <property type="component" value="Chromosome"/>
</dbReference>
<evidence type="ECO:0000256" key="4">
    <source>
        <dbReference type="ARBA" id="ARBA00022692"/>
    </source>
</evidence>
<dbReference type="PANTHER" id="PTHR33695">
    <property type="entry name" value="LIPOPROTEIN SIGNAL PEPTIDASE"/>
    <property type="match status" value="1"/>
</dbReference>
<keyword evidence="7 9" id="KW-1133">Transmembrane helix</keyword>
<dbReference type="InterPro" id="IPR001872">
    <property type="entry name" value="Peptidase_A8"/>
</dbReference>
<proteinExistence type="inferred from homology"/>
<feature type="transmembrane region" description="Helical" evidence="9">
    <location>
        <begin position="157"/>
        <end position="181"/>
    </location>
</feature>
<dbReference type="HOGENOM" id="CLU_083252_2_1_11"/>
<dbReference type="Pfam" id="PF01252">
    <property type="entry name" value="Peptidase_A8"/>
    <property type="match status" value="1"/>
</dbReference>
<feature type="transmembrane region" description="Helical" evidence="9">
    <location>
        <begin position="120"/>
        <end position="137"/>
    </location>
</feature>
<dbReference type="UniPathway" id="UPA00665"/>
<evidence type="ECO:0000256" key="5">
    <source>
        <dbReference type="ARBA" id="ARBA00022750"/>
    </source>
</evidence>
<evidence type="ECO:0000256" key="7">
    <source>
        <dbReference type="ARBA" id="ARBA00022989"/>
    </source>
</evidence>
<evidence type="ECO:0000313" key="13">
    <source>
        <dbReference type="Proteomes" id="UP000000322"/>
    </source>
</evidence>
<evidence type="ECO:0000256" key="11">
    <source>
        <dbReference type="SAM" id="MobiDB-lite"/>
    </source>
</evidence>
<dbReference type="PANTHER" id="PTHR33695:SF1">
    <property type="entry name" value="LIPOPROTEIN SIGNAL PEPTIDASE"/>
    <property type="match status" value="1"/>
</dbReference>
<dbReference type="RefSeq" id="WP_012867255.1">
    <property type="nucleotide sequence ID" value="NC_013521.1"/>
</dbReference>
<dbReference type="PRINTS" id="PR00781">
    <property type="entry name" value="LIPOSIGPTASE"/>
</dbReference>
<comment type="similarity">
    <text evidence="1 9 10">Belongs to the peptidase A8 family.</text>
</comment>
<keyword evidence="4 9" id="KW-0812">Transmembrane</keyword>
<evidence type="ECO:0000256" key="9">
    <source>
        <dbReference type="HAMAP-Rule" id="MF_00161"/>
    </source>
</evidence>
<feature type="transmembrane region" description="Helical" evidence="9">
    <location>
        <begin position="96"/>
        <end position="113"/>
    </location>
</feature>
<keyword evidence="6 9" id="KW-0378">Hydrolase</keyword>
<dbReference type="GO" id="GO:0004190">
    <property type="term" value="F:aspartic-type endopeptidase activity"/>
    <property type="evidence" value="ECO:0007669"/>
    <property type="project" value="UniProtKB-UniRule"/>
</dbReference>
<reference evidence="12 13" key="1">
    <citation type="journal article" date="2009" name="Stand. Genomic Sci.">
        <title>Complete genome sequence of Sanguibacter keddieii type strain (ST-74).</title>
        <authorList>
            <person name="Ivanova N."/>
            <person name="Sikorski J."/>
            <person name="Sims D."/>
            <person name="Brettin T."/>
            <person name="Detter J.C."/>
            <person name="Han C."/>
            <person name="Lapidus A."/>
            <person name="Copeland A."/>
            <person name="Glavina Del Rio T."/>
            <person name="Nolan M."/>
            <person name="Chen F."/>
            <person name="Lucas S."/>
            <person name="Tice H."/>
            <person name="Cheng J.F."/>
            <person name="Bruce D."/>
            <person name="Goodwin L."/>
            <person name="Pitluck S."/>
            <person name="Pati A."/>
            <person name="Mavromatis K."/>
            <person name="Chen A."/>
            <person name="Palaniappan K."/>
            <person name="D'haeseleer P."/>
            <person name="Chain P."/>
            <person name="Bristow J."/>
            <person name="Eisen J.A."/>
            <person name="Markowitz V."/>
            <person name="Hugenholtz P."/>
            <person name="Goker M."/>
            <person name="Pukall R."/>
            <person name="Klenk H.P."/>
            <person name="Kyrpides N.C."/>
        </authorList>
    </citation>
    <scope>NUCLEOTIDE SEQUENCE [LARGE SCALE GENOMIC DNA]</scope>
    <source>
        <strain evidence="13">ATCC 51767 / DSM 10542 / NCFB 3025 / ST-74</strain>
    </source>
</reference>
<accession>D1BIK9</accession>
<feature type="compositionally biased region" description="Low complexity" evidence="11">
    <location>
        <begin position="201"/>
        <end position="227"/>
    </location>
</feature>
<keyword evidence="5 9" id="KW-0064">Aspartyl protease</keyword>
<keyword evidence="3 9" id="KW-0645">Protease</keyword>
<comment type="function">
    <text evidence="9">This protein specifically catalyzes the removal of signal peptides from prolipoproteins.</text>
</comment>
<feature type="region of interest" description="Disordered" evidence="11">
    <location>
        <begin position="1"/>
        <end position="29"/>
    </location>
</feature>
<keyword evidence="8 9" id="KW-0472">Membrane</keyword>
<evidence type="ECO:0000313" key="12">
    <source>
        <dbReference type="EMBL" id="ACZ22186.1"/>
    </source>
</evidence>
<evidence type="ECO:0000256" key="8">
    <source>
        <dbReference type="ARBA" id="ARBA00023136"/>
    </source>
</evidence>
<feature type="transmembrane region" description="Helical" evidence="9">
    <location>
        <begin position="33"/>
        <end position="50"/>
    </location>
</feature>
<protein>
    <recommendedName>
        <fullName evidence="9">Lipoprotein signal peptidase</fullName>
        <ecNumber evidence="9">3.4.23.36</ecNumber>
    </recommendedName>
    <alternativeName>
        <fullName evidence="9">Prolipoprotein signal peptidase</fullName>
    </alternativeName>
    <alternativeName>
        <fullName evidence="9">Signal peptidase II</fullName>
        <shortName evidence="9">SPase II</shortName>
    </alternativeName>
</protein>
<feature type="active site" evidence="9">
    <location>
        <position position="153"/>
    </location>
</feature>
<dbReference type="PROSITE" id="PS00855">
    <property type="entry name" value="SPASE_II"/>
    <property type="match status" value="1"/>
</dbReference>
<comment type="pathway">
    <text evidence="9">Protein modification; lipoprotein biosynthesis (signal peptide cleavage).</text>
</comment>
<keyword evidence="13" id="KW-1185">Reference proteome</keyword>
<dbReference type="GO" id="GO:0005886">
    <property type="term" value="C:plasma membrane"/>
    <property type="evidence" value="ECO:0007669"/>
    <property type="project" value="UniProtKB-SubCell"/>
</dbReference>